<evidence type="ECO:0000313" key="3">
    <source>
        <dbReference type="Proteomes" id="UP000299102"/>
    </source>
</evidence>
<name>A0A4C1ZQI1_EUMVA</name>
<dbReference type="Proteomes" id="UP000299102">
    <property type="component" value="Unassembled WGS sequence"/>
</dbReference>
<evidence type="ECO:0000313" key="2">
    <source>
        <dbReference type="EMBL" id="GBP91151.1"/>
    </source>
</evidence>
<protein>
    <submittedName>
        <fullName evidence="2">Uncharacterized protein</fullName>
    </submittedName>
</protein>
<accession>A0A4C1ZQI1</accession>
<dbReference type="AlphaFoldDB" id="A0A4C1ZQI1"/>
<feature type="region of interest" description="Disordered" evidence="1">
    <location>
        <begin position="1"/>
        <end position="28"/>
    </location>
</feature>
<keyword evidence="3" id="KW-1185">Reference proteome</keyword>
<evidence type="ECO:0000256" key="1">
    <source>
        <dbReference type="SAM" id="MobiDB-lite"/>
    </source>
</evidence>
<dbReference type="EMBL" id="BGZK01002145">
    <property type="protein sequence ID" value="GBP91151.1"/>
    <property type="molecule type" value="Genomic_DNA"/>
</dbReference>
<comment type="caution">
    <text evidence="2">The sequence shown here is derived from an EMBL/GenBank/DDBJ whole genome shotgun (WGS) entry which is preliminary data.</text>
</comment>
<proteinExistence type="predicted"/>
<sequence length="84" mass="9387">MLSEQKSKLVPSTRSEDGTPSYKPWHSWPDSRERELRHVIGVSERSARTGRAGELSRCQLNNLLCSEIDRCAAPASRAAYAQLS</sequence>
<organism evidence="2 3">
    <name type="scientific">Eumeta variegata</name>
    <name type="common">Bagworm moth</name>
    <name type="synonym">Eumeta japonica</name>
    <dbReference type="NCBI Taxonomy" id="151549"/>
    <lineage>
        <taxon>Eukaryota</taxon>
        <taxon>Metazoa</taxon>
        <taxon>Ecdysozoa</taxon>
        <taxon>Arthropoda</taxon>
        <taxon>Hexapoda</taxon>
        <taxon>Insecta</taxon>
        <taxon>Pterygota</taxon>
        <taxon>Neoptera</taxon>
        <taxon>Endopterygota</taxon>
        <taxon>Lepidoptera</taxon>
        <taxon>Glossata</taxon>
        <taxon>Ditrysia</taxon>
        <taxon>Tineoidea</taxon>
        <taxon>Psychidae</taxon>
        <taxon>Oiketicinae</taxon>
        <taxon>Eumeta</taxon>
    </lineage>
</organism>
<gene>
    <name evidence="2" type="ORF">EVAR_66316_1</name>
</gene>
<reference evidence="2 3" key="1">
    <citation type="journal article" date="2019" name="Commun. Biol.">
        <title>The bagworm genome reveals a unique fibroin gene that provides high tensile strength.</title>
        <authorList>
            <person name="Kono N."/>
            <person name="Nakamura H."/>
            <person name="Ohtoshi R."/>
            <person name="Tomita M."/>
            <person name="Numata K."/>
            <person name="Arakawa K."/>
        </authorList>
    </citation>
    <scope>NUCLEOTIDE SEQUENCE [LARGE SCALE GENOMIC DNA]</scope>
</reference>